<keyword evidence="4" id="KW-0028">Amino-acid biosynthesis</keyword>
<protein>
    <recommendedName>
        <fullName evidence="3">phosphoribosyl-AMP cyclohydrolase</fullName>
        <ecNumber evidence="3">3.5.4.19</ecNumber>
    </recommendedName>
</protein>
<comment type="catalytic activity">
    <reaction evidence="1">
        <text>1-(5-phospho-beta-D-ribosyl)-5'-AMP + H2O = 1-(5-phospho-beta-D-ribosyl)-5-[(5-phospho-beta-D-ribosylamino)methylideneamino]imidazole-4-carboxamide</text>
        <dbReference type="Rhea" id="RHEA:20049"/>
        <dbReference type="ChEBI" id="CHEBI:15377"/>
        <dbReference type="ChEBI" id="CHEBI:58435"/>
        <dbReference type="ChEBI" id="CHEBI:59457"/>
        <dbReference type="EC" id="3.5.4.19"/>
    </reaction>
</comment>
<dbReference type="EC" id="3.5.4.19" evidence="3"/>
<evidence type="ECO:0000313" key="8">
    <source>
        <dbReference type="EMBL" id="KKQ18582.1"/>
    </source>
</evidence>
<evidence type="ECO:0000256" key="4">
    <source>
        <dbReference type="ARBA" id="ARBA00022605"/>
    </source>
</evidence>
<dbReference type="Proteomes" id="UP000034508">
    <property type="component" value="Unassembled WGS sequence"/>
</dbReference>
<evidence type="ECO:0000256" key="3">
    <source>
        <dbReference type="ARBA" id="ARBA00012721"/>
    </source>
</evidence>
<evidence type="ECO:0000256" key="6">
    <source>
        <dbReference type="ARBA" id="ARBA00023102"/>
    </source>
</evidence>
<dbReference type="UniPathway" id="UPA00031">
    <property type="reaction ID" value="UER00008"/>
</dbReference>
<comment type="caution">
    <text evidence="8">The sequence shown here is derived from an EMBL/GenBank/DDBJ whole genome shotgun (WGS) entry which is preliminary data.</text>
</comment>
<evidence type="ECO:0000256" key="5">
    <source>
        <dbReference type="ARBA" id="ARBA00022801"/>
    </source>
</evidence>
<feature type="domain" description="Phosphoribosyl-AMP cyclohydrolase" evidence="7">
    <location>
        <begin position="38"/>
        <end position="113"/>
    </location>
</feature>
<dbReference type="Pfam" id="PF01502">
    <property type="entry name" value="PRA-CH"/>
    <property type="match status" value="1"/>
</dbReference>
<dbReference type="EMBL" id="LBSM01000003">
    <property type="protein sequence ID" value="KKQ18582.1"/>
    <property type="molecule type" value="Genomic_DNA"/>
</dbReference>
<dbReference type="PANTHER" id="PTHR42945">
    <property type="entry name" value="HISTIDINE BIOSYNTHESIS BIFUNCTIONAL PROTEIN"/>
    <property type="match status" value="1"/>
</dbReference>
<keyword evidence="6" id="KW-0368">Histidine biosynthesis</keyword>
<reference evidence="8 9" key="1">
    <citation type="journal article" date="2015" name="Nature">
        <title>rRNA introns, odd ribosomes, and small enigmatic genomes across a large radiation of phyla.</title>
        <authorList>
            <person name="Brown C.T."/>
            <person name="Hug L.A."/>
            <person name="Thomas B.C."/>
            <person name="Sharon I."/>
            <person name="Castelle C.J."/>
            <person name="Singh A."/>
            <person name="Wilkins M.J."/>
            <person name="Williams K.H."/>
            <person name="Banfield J.F."/>
        </authorList>
    </citation>
    <scope>NUCLEOTIDE SEQUENCE [LARGE SCALE GENOMIC DNA]</scope>
</reference>
<accession>A0A0G0FLB4</accession>
<name>A0A0G0FLB4_9BACT</name>
<organism evidence="8 9">
    <name type="scientific">Berkelbacteria bacterium GW2011_GWA1_36_9</name>
    <dbReference type="NCBI Taxonomy" id="1618331"/>
    <lineage>
        <taxon>Bacteria</taxon>
        <taxon>Candidatus Berkelbacteria</taxon>
    </lineage>
</organism>
<dbReference type="InterPro" id="IPR038019">
    <property type="entry name" value="PRib_AMP_CycHydrolase_sf"/>
</dbReference>
<keyword evidence="5 8" id="KW-0378">Hydrolase</keyword>
<dbReference type="Gene3D" id="3.10.20.810">
    <property type="entry name" value="Phosphoribosyl-AMP cyclohydrolase"/>
    <property type="match status" value="1"/>
</dbReference>
<dbReference type="GO" id="GO:0004635">
    <property type="term" value="F:phosphoribosyl-AMP cyclohydrolase activity"/>
    <property type="evidence" value="ECO:0007669"/>
    <property type="project" value="UniProtKB-EC"/>
</dbReference>
<evidence type="ECO:0000313" key="9">
    <source>
        <dbReference type="Proteomes" id="UP000034508"/>
    </source>
</evidence>
<dbReference type="PATRIC" id="fig|1618331.3.peg.218"/>
<evidence type="ECO:0000259" key="7">
    <source>
        <dbReference type="Pfam" id="PF01502"/>
    </source>
</evidence>
<comment type="pathway">
    <text evidence="2">Amino-acid biosynthesis; L-histidine biosynthesis; L-histidine from 5-phospho-alpha-D-ribose 1-diphosphate: step 3/9.</text>
</comment>
<dbReference type="GO" id="GO:0000105">
    <property type="term" value="P:L-histidine biosynthetic process"/>
    <property type="evidence" value="ECO:0007669"/>
    <property type="project" value="UniProtKB-UniPathway"/>
</dbReference>
<dbReference type="SUPFAM" id="SSF141734">
    <property type="entry name" value="HisI-like"/>
    <property type="match status" value="1"/>
</dbReference>
<proteinExistence type="predicted"/>
<dbReference type="AlphaFoldDB" id="A0A0G0FLB4"/>
<sequence length="117" mass="13795">MEPKFRRILFYFDKTMGTRYFEYIIANIFDAKTREHLMTAYMDPSAWEMAKKTRIVHLWSTSRDELWRKGATSGNEMEVVEAFLDCDRDAIDIYVNIKGDSVACHTGEKSCFYQKVL</sequence>
<gene>
    <name evidence="8" type="ORF">US31_C0003G0011</name>
</gene>
<evidence type="ECO:0000256" key="1">
    <source>
        <dbReference type="ARBA" id="ARBA00000024"/>
    </source>
</evidence>
<evidence type="ECO:0000256" key="2">
    <source>
        <dbReference type="ARBA" id="ARBA00005169"/>
    </source>
</evidence>
<dbReference type="InterPro" id="IPR002496">
    <property type="entry name" value="PRib_AMP_CycHydrolase_dom"/>
</dbReference>
<dbReference type="PANTHER" id="PTHR42945:SF1">
    <property type="entry name" value="HISTIDINE BIOSYNTHESIS BIFUNCTIONAL PROTEIN HIS7"/>
    <property type="match status" value="1"/>
</dbReference>